<dbReference type="PRINTS" id="PR00146">
    <property type="entry name" value="DHPICSNTHASE"/>
</dbReference>
<evidence type="ECO:0000313" key="4">
    <source>
        <dbReference type="EMBL" id="BCB78238.1"/>
    </source>
</evidence>
<dbReference type="AlphaFoldDB" id="A0A6F8XWX3"/>
<evidence type="ECO:0000256" key="1">
    <source>
        <dbReference type="ARBA" id="ARBA00023239"/>
    </source>
</evidence>
<reference evidence="4 5" key="1">
    <citation type="submission" date="2020-03" db="EMBL/GenBank/DDBJ databases">
        <title>Whole genome shotgun sequence of Phytohabitans flavus NBRC 107702.</title>
        <authorList>
            <person name="Komaki H."/>
            <person name="Tamura T."/>
        </authorList>
    </citation>
    <scope>NUCLEOTIDE SEQUENCE [LARGE SCALE GENOMIC DNA]</scope>
    <source>
        <strain evidence="4 5">NBRC 107702</strain>
    </source>
</reference>
<organism evidence="4 5">
    <name type="scientific">Phytohabitans flavus</name>
    <dbReference type="NCBI Taxonomy" id="1076124"/>
    <lineage>
        <taxon>Bacteria</taxon>
        <taxon>Bacillati</taxon>
        <taxon>Actinomycetota</taxon>
        <taxon>Actinomycetes</taxon>
        <taxon>Micromonosporales</taxon>
        <taxon>Micromonosporaceae</taxon>
    </lineage>
</organism>
<feature type="region of interest" description="Disordered" evidence="3">
    <location>
        <begin position="1"/>
        <end position="30"/>
    </location>
</feature>
<evidence type="ECO:0000256" key="3">
    <source>
        <dbReference type="SAM" id="MobiDB-lite"/>
    </source>
</evidence>
<accession>A0A6F8XWX3</accession>
<sequence>MENDTNAYVQPYDKRRSAVHPPPADRAHRPSVSTRILTAQRGFFMAASTFRGVLPATITPFTTDGDLDRDALVSYTQWMESIPGVTGLVVNGHAGEGTSLTREERIEVIRLTKETVGDRLAVIAGVGGDGSRVVAGEAADAAEAGADAVLVFPAGSWLRFGYQEGAPRERYEAVRAASGLPMILFNFPDATHATYDLDTILSILELDGVVAIKDGARSMIRWDTELPVIRQRFPDVPVLTCQDEFLLHTMWEADGALVGYGALVPDLMVDLLEKARRKDYAAAKEAYDRMAPLTKVVYHRRSHIESTPVMKLGLVHRGVLRHATVRPPLMPMDDLVAQEVAAALKAAGIEAA</sequence>
<dbReference type="EMBL" id="AP022870">
    <property type="protein sequence ID" value="BCB78238.1"/>
    <property type="molecule type" value="Genomic_DNA"/>
</dbReference>
<name>A0A6F8XWX3_9ACTN</name>
<dbReference type="Gene3D" id="3.20.20.70">
    <property type="entry name" value="Aldolase class I"/>
    <property type="match status" value="1"/>
</dbReference>
<keyword evidence="1 2" id="KW-0456">Lyase</keyword>
<reference evidence="4 5" key="2">
    <citation type="submission" date="2020-03" db="EMBL/GenBank/DDBJ databases">
        <authorList>
            <person name="Ichikawa N."/>
            <person name="Kimura A."/>
            <person name="Kitahashi Y."/>
            <person name="Uohara A."/>
        </authorList>
    </citation>
    <scope>NUCLEOTIDE SEQUENCE [LARGE SCALE GENOMIC DNA]</scope>
    <source>
        <strain evidence="4 5">NBRC 107702</strain>
    </source>
</reference>
<keyword evidence="5" id="KW-1185">Reference proteome</keyword>
<dbReference type="PANTHER" id="PTHR12128">
    <property type="entry name" value="DIHYDRODIPICOLINATE SYNTHASE"/>
    <property type="match status" value="1"/>
</dbReference>
<gene>
    <name evidence="4" type="primary">dapA_2</name>
    <name evidence="4" type="ORF">Pflav_046480</name>
</gene>
<evidence type="ECO:0000256" key="2">
    <source>
        <dbReference type="PIRNR" id="PIRNR001365"/>
    </source>
</evidence>
<dbReference type="InterPro" id="IPR013785">
    <property type="entry name" value="Aldolase_TIM"/>
</dbReference>
<dbReference type="SUPFAM" id="SSF51569">
    <property type="entry name" value="Aldolase"/>
    <property type="match status" value="1"/>
</dbReference>
<dbReference type="InterPro" id="IPR002220">
    <property type="entry name" value="DapA-like"/>
</dbReference>
<evidence type="ECO:0000313" key="5">
    <source>
        <dbReference type="Proteomes" id="UP000502508"/>
    </source>
</evidence>
<dbReference type="Proteomes" id="UP000502508">
    <property type="component" value="Chromosome"/>
</dbReference>
<dbReference type="Pfam" id="PF00701">
    <property type="entry name" value="DHDPS"/>
    <property type="match status" value="1"/>
</dbReference>
<proteinExistence type="inferred from homology"/>
<protein>
    <submittedName>
        <fullName evidence="4">Dihydrodipicolinate synthase family protein</fullName>
    </submittedName>
</protein>
<dbReference type="KEGG" id="pfla:Pflav_046480"/>
<dbReference type="CDD" id="cd00408">
    <property type="entry name" value="DHDPS-like"/>
    <property type="match status" value="1"/>
</dbReference>
<dbReference type="SMART" id="SM01130">
    <property type="entry name" value="DHDPS"/>
    <property type="match status" value="1"/>
</dbReference>
<dbReference type="GO" id="GO:0008840">
    <property type="term" value="F:4-hydroxy-tetrahydrodipicolinate synthase activity"/>
    <property type="evidence" value="ECO:0007669"/>
    <property type="project" value="TreeGrafter"/>
</dbReference>
<dbReference type="PANTHER" id="PTHR12128:SF38">
    <property type="entry name" value="DIHYDRODIPICOLINATE SYNTHETASE FAMILY PROTEIN (AFU_ORTHOLOGUE AFUA_6G00110)"/>
    <property type="match status" value="1"/>
</dbReference>
<dbReference type="PIRSF" id="PIRSF001365">
    <property type="entry name" value="DHDPS"/>
    <property type="match status" value="1"/>
</dbReference>
<comment type="similarity">
    <text evidence="2">Belongs to the DapA family.</text>
</comment>